<evidence type="ECO:0000313" key="3">
    <source>
        <dbReference type="EMBL" id="SEJ37627.1"/>
    </source>
</evidence>
<dbReference type="AlphaFoldDB" id="A0A1H7BC20"/>
<evidence type="ECO:0000313" key="6">
    <source>
        <dbReference type="Proteomes" id="UP000199532"/>
    </source>
</evidence>
<feature type="non-terminal residue" evidence="4">
    <location>
        <position position="1"/>
    </location>
</feature>
<dbReference type="Pfam" id="PF01695">
    <property type="entry name" value="IstB_IS21"/>
    <property type="match status" value="1"/>
</dbReference>
<keyword evidence="6" id="KW-1185">Reference proteome</keyword>
<name>A0A1H7BC20_9BACT</name>
<dbReference type="EMBL" id="FNXY01000012">
    <property type="protein sequence ID" value="SEJ70955.1"/>
    <property type="molecule type" value="Genomic_DNA"/>
</dbReference>
<evidence type="ECO:0000313" key="2">
    <source>
        <dbReference type="EMBL" id="SEJ34699.1"/>
    </source>
</evidence>
<protein>
    <submittedName>
        <fullName evidence="4">IstB-like ATP binding protein</fullName>
    </submittedName>
</protein>
<dbReference type="EMBL" id="FNXY01000015">
    <property type="protein sequence ID" value="SEJ73653.1"/>
    <property type="molecule type" value="Genomic_DNA"/>
</dbReference>
<dbReference type="RefSeq" id="WP_177197092.1">
    <property type="nucleotide sequence ID" value="NZ_FNXY01000006.1"/>
</dbReference>
<dbReference type="GO" id="GO:0005524">
    <property type="term" value="F:ATP binding"/>
    <property type="evidence" value="ECO:0007669"/>
    <property type="project" value="InterPro"/>
</dbReference>
<dbReference type="EMBL" id="FNXY01000006">
    <property type="protein sequence ID" value="SEJ34699.1"/>
    <property type="molecule type" value="Genomic_DNA"/>
</dbReference>
<dbReference type="InterPro" id="IPR002611">
    <property type="entry name" value="IstB_ATP-bd"/>
</dbReference>
<gene>
    <name evidence="2" type="ORF">SAMN04487995_4333</name>
    <name evidence="3" type="ORF">SAMN04487995_4334</name>
    <name evidence="4" type="ORF">SAMN04487995_6026</name>
    <name evidence="5" type="ORF">SAMN04487995_6197</name>
</gene>
<evidence type="ECO:0000259" key="1">
    <source>
        <dbReference type="Pfam" id="PF01695"/>
    </source>
</evidence>
<feature type="domain" description="IstB-like ATP-binding" evidence="1">
    <location>
        <begin position="3"/>
        <end position="75"/>
    </location>
</feature>
<dbReference type="Proteomes" id="UP000199532">
    <property type="component" value="Unassembled WGS sequence"/>
</dbReference>
<dbReference type="STRING" id="408657.SAMN04487995_4333"/>
<dbReference type="InterPro" id="IPR027417">
    <property type="entry name" value="P-loop_NTPase"/>
</dbReference>
<proteinExistence type="predicted"/>
<reference evidence="4 6" key="1">
    <citation type="submission" date="2016-10" db="EMBL/GenBank/DDBJ databases">
        <authorList>
            <person name="de Groot N.N."/>
        </authorList>
    </citation>
    <scope>NUCLEOTIDE SEQUENCE [LARGE SCALE GENOMIC DNA]</scope>
    <source>
        <strain evidence="4 6">DSM 19938</strain>
    </source>
</reference>
<evidence type="ECO:0000313" key="4">
    <source>
        <dbReference type="EMBL" id="SEJ70955.1"/>
    </source>
</evidence>
<organism evidence="4 6">
    <name type="scientific">Dyadobacter koreensis</name>
    <dbReference type="NCBI Taxonomy" id="408657"/>
    <lineage>
        <taxon>Bacteria</taxon>
        <taxon>Pseudomonadati</taxon>
        <taxon>Bacteroidota</taxon>
        <taxon>Cytophagia</taxon>
        <taxon>Cytophagales</taxon>
        <taxon>Spirosomataceae</taxon>
        <taxon>Dyadobacter</taxon>
    </lineage>
</organism>
<dbReference type="EMBL" id="FNXY01000007">
    <property type="protein sequence ID" value="SEJ37627.1"/>
    <property type="molecule type" value="Genomic_DNA"/>
</dbReference>
<accession>A0A1H7BC20</accession>
<sequence>IMLFPVEKSQAVSLFNFINLLYEKTCFIITTNKMATEWAKMLDDEVLATALLDRLLYRCDVISMSGKSYRMKNRKTFFEPQN</sequence>
<dbReference type="Gene3D" id="3.40.50.300">
    <property type="entry name" value="P-loop containing nucleotide triphosphate hydrolases"/>
    <property type="match status" value="1"/>
</dbReference>
<evidence type="ECO:0000313" key="5">
    <source>
        <dbReference type="EMBL" id="SEJ73653.1"/>
    </source>
</evidence>